<sequence length="222" mass="23720">PQTLAGDDRAALLLLQLQRLPAATCAGFKIPIVGVHLKDLVSLHEALPDRLGGQLNLSKLQGLYQQALELRALQQAAPPFAANKDLVHLLTLSLDLYYTDDEIYELSYAREPRCPKSLPATPFKPPVVVEWARGPGTGPAHYQQTRPADGGGEPGAHPSAQPPGPRADLPPSQPGASSLRQGPSWVQGAFAMCVGQVCSCWVCPAVQLLCVCHGVQWQEGVS</sequence>
<dbReference type="PANTHER" id="PTHR23113">
    <property type="entry name" value="GUANINE NUCLEOTIDE EXCHANGE FACTOR"/>
    <property type="match status" value="1"/>
</dbReference>
<reference evidence="2 3" key="1">
    <citation type="journal article" date="2020" name="G3 (Bethesda)">
        <title>Draft Genome of the Common Snapping Turtle, Chelydra serpentina, a Model for Phenotypic Plasticity in Reptiles.</title>
        <authorList>
            <person name="Das D."/>
            <person name="Singh S.K."/>
            <person name="Bierstedt J."/>
            <person name="Erickson A."/>
            <person name="Galli G.L.J."/>
            <person name="Crossley D.A. 2nd"/>
            <person name="Rhen T."/>
        </authorList>
    </citation>
    <scope>NUCLEOTIDE SEQUENCE [LARGE SCALE GENOMIC DNA]</scope>
    <source>
        <strain evidence="2">KW</strain>
    </source>
</reference>
<accession>A0A8T1SCG4</accession>
<dbReference type="InterPro" id="IPR036964">
    <property type="entry name" value="RASGEF_cat_dom_sf"/>
</dbReference>
<dbReference type="SUPFAM" id="SSF48366">
    <property type="entry name" value="Ras GEF"/>
    <property type="match status" value="1"/>
</dbReference>
<evidence type="ECO:0000313" key="3">
    <source>
        <dbReference type="Proteomes" id="UP000765507"/>
    </source>
</evidence>
<dbReference type="GO" id="GO:0007265">
    <property type="term" value="P:Ras protein signal transduction"/>
    <property type="evidence" value="ECO:0007669"/>
    <property type="project" value="TreeGrafter"/>
</dbReference>
<dbReference type="GO" id="GO:0005886">
    <property type="term" value="C:plasma membrane"/>
    <property type="evidence" value="ECO:0007669"/>
    <property type="project" value="TreeGrafter"/>
</dbReference>
<feature type="non-terminal residue" evidence="2">
    <location>
        <position position="222"/>
    </location>
</feature>
<feature type="region of interest" description="Disordered" evidence="1">
    <location>
        <begin position="134"/>
        <end position="181"/>
    </location>
</feature>
<dbReference type="EMBL" id="JAHGAV010000332">
    <property type="protein sequence ID" value="KAG6926263.1"/>
    <property type="molecule type" value="Genomic_DNA"/>
</dbReference>
<protein>
    <submittedName>
        <fullName evidence="2">RAS guanyl releasing protein 1</fullName>
    </submittedName>
</protein>
<proteinExistence type="predicted"/>
<evidence type="ECO:0000256" key="1">
    <source>
        <dbReference type="SAM" id="MobiDB-lite"/>
    </source>
</evidence>
<keyword evidence="3" id="KW-1185">Reference proteome</keyword>
<comment type="caution">
    <text evidence="2">The sequence shown here is derived from an EMBL/GenBank/DDBJ whole genome shotgun (WGS) entry which is preliminary data.</text>
</comment>
<evidence type="ECO:0000313" key="2">
    <source>
        <dbReference type="EMBL" id="KAG6926263.1"/>
    </source>
</evidence>
<organism evidence="2 3">
    <name type="scientific">Chelydra serpentina</name>
    <name type="common">Snapping turtle</name>
    <name type="synonym">Testudo serpentina</name>
    <dbReference type="NCBI Taxonomy" id="8475"/>
    <lineage>
        <taxon>Eukaryota</taxon>
        <taxon>Metazoa</taxon>
        <taxon>Chordata</taxon>
        <taxon>Craniata</taxon>
        <taxon>Vertebrata</taxon>
        <taxon>Euteleostomi</taxon>
        <taxon>Archelosauria</taxon>
        <taxon>Testudinata</taxon>
        <taxon>Testudines</taxon>
        <taxon>Cryptodira</taxon>
        <taxon>Durocryptodira</taxon>
        <taxon>Americhelydia</taxon>
        <taxon>Chelydroidea</taxon>
        <taxon>Chelydridae</taxon>
        <taxon>Chelydra</taxon>
    </lineage>
</organism>
<dbReference type="InterPro" id="IPR008937">
    <property type="entry name" value="Ras-like_GEF"/>
</dbReference>
<dbReference type="PANTHER" id="PTHR23113:SF157">
    <property type="entry name" value="RAS GUANYL-RELEASING PROTEIN 4"/>
    <property type="match status" value="1"/>
</dbReference>
<feature type="non-terminal residue" evidence="2">
    <location>
        <position position="1"/>
    </location>
</feature>
<gene>
    <name evidence="2" type="ORF">G0U57_012369</name>
</gene>
<dbReference type="AlphaFoldDB" id="A0A8T1SCG4"/>
<dbReference type="Gene3D" id="1.10.840.10">
    <property type="entry name" value="Ras guanine-nucleotide exchange factors catalytic domain"/>
    <property type="match status" value="1"/>
</dbReference>
<dbReference type="Proteomes" id="UP000765507">
    <property type="component" value="Unassembled WGS sequence"/>
</dbReference>
<dbReference type="GO" id="GO:0005085">
    <property type="term" value="F:guanyl-nucleotide exchange factor activity"/>
    <property type="evidence" value="ECO:0007669"/>
    <property type="project" value="InterPro"/>
</dbReference>
<name>A0A8T1SCG4_CHESE</name>
<dbReference type="InterPro" id="IPR023578">
    <property type="entry name" value="Ras_GEF_dom_sf"/>
</dbReference>